<protein>
    <submittedName>
        <fullName evidence="2">Uncharacterized protein</fullName>
    </submittedName>
</protein>
<accession>A0A6G1EA75</accession>
<dbReference type="AlphaFoldDB" id="A0A6G1EA75"/>
<dbReference type="Proteomes" id="UP000479710">
    <property type="component" value="Unassembled WGS sequence"/>
</dbReference>
<gene>
    <name evidence="2" type="ORF">E2562_021603</name>
</gene>
<feature type="region of interest" description="Disordered" evidence="1">
    <location>
        <begin position="138"/>
        <end position="157"/>
    </location>
</feature>
<organism evidence="2 3">
    <name type="scientific">Oryza meyeriana var. granulata</name>
    <dbReference type="NCBI Taxonomy" id="110450"/>
    <lineage>
        <taxon>Eukaryota</taxon>
        <taxon>Viridiplantae</taxon>
        <taxon>Streptophyta</taxon>
        <taxon>Embryophyta</taxon>
        <taxon>Tracheophyta</taxon>
        <taxon>Spermatophyta</taxon>
        <taxon>Magnoliopsida</taxon>
        <taxon>Liliopsida</taxon>
        <taxon>Poales</taxon>
        <taxon>Poaceae</taxon>
        <taxon>BOP clade</taxon>
        <taxon>Oryzoideae</taxon>
        <taxon>Oryzeae</taxon>
        <taxon>Oryzinae</taxon>
        <taxon>Oryza</taxon>
        <taxon>Oryza meyeriana</taxon>
    </lineage>
</organism>
<evidence type="ECO:0000256" key="1">
    <source>
        <dbReference type="SAM" id="MobiDB-lite"/>
    </source>
</evidence>
<feature type="region of interest" description="Disordered" evidence="1">
    <location>
        <begin position="1"/>
        <end position="109"/>
    </location>
</feature>
<comment type="caution">
    <text evidence="2">The sequence shown here is derived from an EMBL/GenBank/DDBJ whole genome shotgun (WGS) entry which is preliminary data.</text>
</comment>
<dbReference type="EMBL" id="SPHZ02000004">
    <property type="protein sequence ID" value="KAF0922015.1"/>
    <property type="molecule type" value="Genomic_DNA"/>
</dbReference>
<evidence type="ECO:0000313" key="3">
    <source>
        <dbReference type="Proteomes" id="UP000479710"/>
    </source>
</evidence>
<sequence length="204" mass="21509">MCIGSHDITRTHIGDLGDLNSSRSLPTFDAQGLKEGTGNKGHGTLRIPGTKDDNIDNGGARGSGGPARGASGSSGQARDTGTSDEGGASDQKGKGKWLRESSPLPPRPCHHSCQHHLLAGLRVGRSILRQGIAQGSPVVVDRPRRGGSHRLGGGGRLVDPKLRQTVQGAKSHAIEGAWLYLEHGAYGHGDNSSGSQQRWRRRQQ</sequence>
<reference evidence="2 3" key="1">
    <citation type="submission" date="2019-11" db="EMBL/GenBank/DDBJ databases">
        <title>Whole genome sequence of Oryza granulata.</title>
        <authorList>
            <person name="Li W."/>
        </authorList>
    </citation>
    <scope>NUCLEOTIDE SEQUENCE [LARGE SCALE GENOMIC DNA]</scope>
    <source>
        <strain evidence="3">cv. Menghai</strain>
        <tissue evidence="2">Leaf</tissue>
    </source>
</reference>
<keyword evidence="3" id="KW-1185">Reference proteome</keyword>
<name>A0A6G1EA75_9ORYZ</name>
<proteinExistence type="predicted"/>
<evidence type="ECO:0000313" key="2">
    <source>
        <dbReference type="EMBL" id="KAF0922015.1"/>
    </source>
</evidence>
<feature type="compositionally biased region" description="Low complexity" evidence="1">
    <location>
        <begin position="68"/>
        <end position="78"/>
    </location>
</feature>